<evidence type="ECO:0000313" key="11">
    <source>
        <dbReference type="EMBL" id="KAA2284982.1"/>
    </source>
</evidence>
<reference evidence="11 12" key="2">
    <citation type="submission" date="2019-09" db="EMBL/GenBank/DDBJ databases">
        <authorList>
            <person name="Mazur A."/>
        </authorList>
    </citation>
    <scope>NUCLEOTIDE SEQUENCE [LARGE SCALE GENOMIC DNA]</scope>
    <source>
        <strain evidence="11 12">3729k</strain>
    </source>
</reference>
<keyword evidence="12" id="KW-1185">Reference proteome</keyword>
<evidence type="ECO:0000256" key="1">
    <source>
        <dbReference type="ARBA" id="ARBA00004533"/>
    </source>
</evidence>
<keyword evidence="9" id="KW-0472">Membrane</keyword>
<sequence>MDRQRGAALLMVMWLLILLAGLVAVFAFTARVEAIQGSALRAQAAGRYAAEAGIELAALRMADGDPLRQWYPDGRPQQFEFEGHAVEVRVQDEAGKVDLNAADASLLARLMTALDIEDGRARQLAGAIQDWRDSDSLLALGGGAEDRDYGAAGLPYGARDRPFATVQELQQVLGMDPDTYRRLVPHVTVHAGLSRPTPDFAQAPVLRALGLSERQAAEWLAARAAWQPGQPAPVLGGGLALAGTGSGTYSVASRATRPDGSLVEVTAILRIGAGAGFGQLYAPLAWRVGEPD</sequence>
<comment type="subcellular location">
    <subcellularLocation>
        <location evidence="1">Cell inner membrane</location>
    </subcellularLocation>
</comment>
<evidence type="ECO:0000256" key="6">
    <source>
        <dbReference type="ARBA" id="ARBA00022692"/>
    </source>
</evidence>
<evidence type="ECO:0000256" key="2">
    <source>
        <dbReference type="ARBA" id="ARBA00007246"/>
    </source>
</evidence>
<comment type="similarity">
    <text evidence="2">Belongs to the GSP K family.</text>
</comment>
<dbReference type="GO" id="GO:0009306">
    <property type="term" value="P:protein secretion"/>
    <property type="evidence" value="ECO:0007669"/>
    <property type="project" value="InterPro"/>
</dbReference>
<evidence type="ECO:0000256" key="4">
    <source>
        <dbReference type="ARBA" id="ARBA00022475"/>
    </source>
</evidence>
<dbReference type="PANTHER" id="PTHR38831">
    <property type="entry name" value="TYPE II SECRETION SYSTEM PROTEIN K"/>
    <property type="match status" value="1"/>
</dbReference>
<comment type="caution">
    <text evidence="11">The sequence shown here is derived from an EMBL/GenBank/DDBJ whole genome shotgun (WGS) entry which is preliminary data.</text>
</comment>
<evidence type="ECO:0000256" key="7">
    <source>
        <dbReference type="ARBA" id="ARBA00022927"/>
    </source>
</evidence>
<dbReference type="Proteomes" id="UP000322165">
    <property type="component" value="Unassembled WGS sequence"/>
</dbReference>
<accession>A0A5B2ZCZ1</accession>
<dbReference type="PANTHER" id="PTHR38831:SF2">
    <property type="entry name" value="TYPE II SECRETION SYSTEM PROTEIN K"/>
    <property type="match status" value="1"/>
</dbReference>
<dbReference type="EMBL" id="VUOD01000004">
    <property type="protein sequence ID" value="KAA2284982.1"/>
    <property type="molecule type" value="Genomic_DNA"/>
</dbReference>
<proteinExistence type="inferred from homology"/>
<keyword evidence="8" id="KW-1133">Transmembrane helix</keyword>
<evidence type="ECO:0000256" key="9">
    <source>
        <dbReference type="ARBA" id="ARBA00023136"/>
    </source>
</evidence>
<evidence type="ECO:0000256" key="5">
    <source>
        <dbReference type="ARBA" id="ARBA00022519"/>
    </source>
</evidence>
<evidence type="ECO:0000256" key="8">
    <source>
        <dbReference type="ARBA" id="ARBA00022989"/>
    </source>
</evidence>
<keyword evidence="5" id="KW-0997">Cell inner membrane</keyword>
<dbReference type="InterPro" id="IPR038072">
    <property type="entry name" value="GspK_central_sf"/>
</dbReference>
<organism evidence="11 12">
    <name type="scientific">Arenimonas fontis</name>
    <dbReference type="NCBI Taxonomy" id="2608255"/>
    <lineage>
        <taxon>Bacteria</taxon>
        <taxon>Pseudomonadati</taxon>
        <taxon>Pseudomonadota</taxon>
        <taxon>Gammaproteobacteria</taxon>
        <taxon>Lysobacterales</taxon>
        <taxon>Lysobacteraceae</taxon>
        <taxon>Arenimonas</taxon>
    </lineage>
</organism>
<dbReference type="RefSeq" id="WP_149860481.1">
    <property type="nucleotide sequence ID" value="NZ_VUOD01000004.1"/>
</dbReference>
<gene>
    <name evidence="11" type="ORF">F0415_06955</name>
</gene>
<keyword evidence="3" id="KW-0813">Transport</keyword>
<keyword evidence="4" id="KW-1003">Cell membrane</keyword>
<dbReference type="Gene3D" id="1.10.40.60">
    <property type="entry name" value="EpsJ-like"/>
    <property type="match status" value="1"/>
</dbReference>
<dbReference type="AlphaFoldDB" id="A0A5B2ZCZ1"/>
<keyword evidence="7" id="KW-0653">Protein transport</keyword>
<dbReference type="SUPFAM" id="SSF158544">
    <property type="entry name" value="GspK insert domain-like"/>
    <property type="match status" value="1"/>
</dbReference>
<evidence type="ECO:0000313" key="12">
    <source>
        <dbReference type="Proteomes" id="UP000322165"/>
    </source>
</evidence>
<keyword evidence="6" id="KW-0812">Transmembrane</keyword>
<name>A0A5B2ZCZ1_9GAMM</name>
<reference evidence="11 12" key="1">
    <citation type="submission" date="2019-09" db="EMBL/GenBank/DDBJ databases">
        <title>Arenimonas chukotkensis sp. nov., a bacterium isolated from Chukotka hot spring, Arctic region, Russia.</title>
        <authorList>
            <person name="Zayulina K.S."/>
            <person name="Prokofeva M.I."/>
            <person name="Elcheninov A.G."/>
            <person name="Novikov A."/>
            <person name="Kochetkova T.V."/>
            <person name="Kublanov I.V."/>
        </authorList>
    </citation>
    <scope>NUCLEOTIDE SEQUENCE [LARGE SCALE GENOMIC DNA]</scope>
    <source>
        <strain evidence="11 12">3729k</strain>
    </source>
</reference>
<dbReference type="Pfam" id="PF21687">
    <property type="entry name" value="T2SSK_1st"/>
    <property type="match status" value="1"/>
</dbReference>
<protein>
    <submittedName>
        <fullName evidence="11">General secretion pathway protein GspK</fullName>
    </submittedName>
</protein>
<evidence type="ECO:0000259" key="10">
    <source>
        <dbReference type="Pfam" id="PF21687"/>
    </source>
</evidence>
<dbReference type="GO" id="GO:0005886">
    <property type="term" value="C:plasma membrane"/>
    <property type="evidence" value="ECO:0007669"/>
    <property type="project" value="UniProtKB-SubCell"/>
</dbReference>
<evidence type="ECO:0000256" key="3">
    <source>
        <dbReference type="ARBA" id="ARBA00022448"/>
    </source>
</evidence>
<dbReference type="InterPro" id="IPR005628">
    <property type="entry name" value="GspK"/>
</dbReference>
<feature type="domain" description="T2SS protein K first SAM-like" evidence="10">
    <location>
        <begin position="100"/>
        <end position="189"/>
    </location>
</feature>
<dbReference type="InterPro" id="IPR049031">
    <property type="entry name" value="T2SSK_SAM-like_1st"/>
</dbReference>